<keyword evidence="1" id="KW-0812">Transmembrane</keyword>
<sequence>MTTTDPITGHPVRVMIGAGTCALGALAVLFAPAALVVLAAGVLLLCWHRLRPSAAFAAVGVVAGAVAGTFGTLLVRTEELCCMFGWSEGRGWPYSWLTRGGVADEPDTARQLAIADGWGVYPEHLAADVVLWAYTGFVLFAVIGLGWRIGRERRGGRPSGS</sequence>
<organism evidence="2 3">
    <name type="scientific">Actinoplanes palleronii</name>
    <dbReference type="NCBI Taxonomy" id="113570"/>
    <lineage>
        <taxon>Bacteria</taxon>
        <taxon>Bacillati</taxon>
        <taxon>Actinomycetota</taxon>
        <taxon>Actinomycetes</taxon>
        <taxon>Micromonosporales</taxon>
        <taxon>Micromonosporaceae</taxon>
        <taxon>Actinoplanes</taxon>
    </lineage>
</organism>
<reference evidence="2 3" key="1">
    <citation type="submission" date="2021-01" db="EMBL/GenBank/DDBJ databases">
        <title>Whole genome shotgun sequence of Actinoplanes palleronii NBRC 14916.</title>
        <authorList>
            <person name="Komaki H."/>
            <person name="Tamura T."/>
        </authorList>
    </citation>
    <scope>NUCLEOTIDE SEQUENCE [LARGE SCALE GENOMIC DNA]</scope>
    <source>
        <strain evidence="2 3">NBRC 14916</strain>
    </source>
</reference>
<gene>
    <name evidence="2" type="ORF">Apa02nite_012850</name>
</gene>
<evidence type="ECO:0000256" key="1">
    <source>
        <dbReference type="SAM" id="Phobius"/>
    </source>
</evidence>
<keyword evidence="3" id="KW-1185">Reference proteome</keyword>
<keyword evidence="1" id="KW-0472">Membrane</keyword>
<dbReference type="EMBL" id="BOMS01000016">
    <property type="protein sequence ID" value="GIE65177.1"/>
    <property type="molecule type" value="Genomic_DNA"/>
</dbReference>
<evidence type="ECO:0000313" key="2">
    <source>
        <dbReference type="EMBL" id="GIE65177.1"/>
    </source>
</evidence>
<feature type="transmembrane region" description="Helical" evidence="1">
    <location>
        <begin position="129"/>
        <end position="147"/>
    </location>
</feature>
<accession>A0ABQ4B3C7</accession>
<protein>
    <submittedName>
        <fullName evidence="2">Uncharacterized protein</fullName>
    </submittedName>
</protein>
<evidence type="ECO:0000313" key="3">
    <source>
        <dbReference type="Proteomes" id="UP000624709"/>
    </source>
</evidence>
<proteinExistence type="predicted"/>
<comment type="caution">
    <text evidence="2">The sequence shown here is derived from an EMBL/GenBank/DDBJ whole genome shotgun (WGS) entry which is preliminary data.</text>
</comment>
<dbReference type="Proteomes" id="UP000624709">
    <property type="component" value="Unassembled WGS sequence"/>
</dbReference>
<keyword evidence="1" id="KW-1133">Transmembrane helix</keyword>
<dbReference type="RefSeq" id="WP_203824237.1">
    <property type="nucleotide sequence ID" value="NZ_BAAATY010000008.1"/>
</dbReference>
<feature type="transmembrane region" description="Helical" evidence="1">
    <location>
        <begin position="54"/>
        <end position="75"/>
    </location>
</feature>
<feature type="transmembrane region" description="Helical" evidence="1">
    <location>
        <begin position="14"/>
        <end position="47"/>
    </location>
</feature>
<name>A0ABQ4B3C7_9ACTN</name>